<dbReference type="AlphaFoldDB" id="L5JQH4"/>
<gene>
    <name evidence="1" type="ORF">PAL_GLEAN10019668</name>
</gene>
<dbReference type="Proteomes" id="UP000010552">
    <property type="component" value="Unassembled WGS sequence"/>
</dbReference>
<name>L5JQH4_PTEAL</name>
<protein>
    <submittedName>
        <fullName evidence="1">Uncharacterized protein</fullName>
    </submittedName>
</protein>
<proteinExistence type="predicted"/>
<keyword evidence="2" id="KW-1185">Reference proteome</keyword>
<organism evidence="1 2">
    <name type="scientific">Pteropus alecto</name>
    <name type="common">Black flying fox</name>
    <dbReference type="NCBI Taxonomy" id="9402"/>
    <lineage>
        <taxon>Eukaryota</taxon>
        <taxon>Metazoa</taxon>
        <taxon>Chordata</taxon>
        <taxon>Craniata</taxon>
        <taxon>Vertebrata</taxon>
        <taxon>Euteleostomi</taxon>
        <taxon>Mammalia</taxon>
        <taxon>Eutheria</taxon>
        <taxon>Laurasiatheria</taxon>
        <taxon>Chiroptera</taxon>
        <taxon>Yinpterochiroptera</taxon>
        <taxon>Pteropodoidea</taxon>
        <taxon>Pteropodidae</taxon>
        <taxon>Pteropodinae</taxon>
        <taxon>Pteropus</taxon>
    </lineage>
</organism>
<dbReference type="InParanoid" id="L5JQH4"/>
<evidence type="ECO:0000313" key="2">
    <source>
        <dbReference type="Proteomes" id="UP000010552"/>
    </source>
</evidence>
<evidence type="ECO:0000313" key="1">
    <source>
        <dbReference type="EMBL" id="ELK01610.1"/>
    </source>
</evidence>
<dbReference type="EMBL" id="KB031150">
    <property type="protein sequence ID" value="ELK01610.1"/>
    <property type="molecule type" value="Genomic_DNA"/>
</dbReference>
<reference evidence="2" key="1">
    <citation type="journal article" date="2013" name="Science">
        <title>Comparative analysis of bat genomes provides insight into the evolution of flight and immunity.</title>
        <authorList>
            <person name="Zhang G."/>
            <person name="Cowled C."/>
            <person name="Shi Z."/>
            <person name="Huang Z."/>
            <person name="Bishop-Lilly K.A."/>
            <person name="Fang X."/>
            <person name="Wynne J.W."/>
            <person name="Xiong Z."/>
            <person name="Baker M.L."/>
            <person name="Zhao W."/>
            <person name="Tachedjian M."/>
            <person name="Zhu Y."/>
            <person name="Zhou P."/>
            <person name="Jiang X."/>
            <person name="Ng J."/>
            <person name="Yang L."/>
            <person name="Wu L."/>
            <person name="Xiao J."/>
            <person name="Feng Y."/>
            <person name="Chen Y."/>
            <person name="Sun X."/>
            <person name="Zhang Y."/>
            <person name="Marsh G.A."/>
            <person name="Crameri G."/>
            <person name="Broder C.C."/>
            <person name="Frey K.G."/>
            <person name="Wang L.F."/>
            <person name="Wang J."/>
        </authorList>
    </citation>
    <scope>NUCLEOTIDE SEQUENCE [LARGE SCALE GENOMIC DNA]</scope>
</reference>
<sequence>METGDSQAAVEGPKALQQIKLARGRKATSWNHHLDGDLGTRHTLQEAVLIGPMAY</sequence>
<accession>L5JQH4</accession>